<name>A0ABR9JXX6_9ACTN</name>
<accession>A0ABR9JXX6</accession>
<dbReference type="Gene3D" id="3.20.20.60">
    <property type="entry name" value="Phosphoenolpyruvate-binding domains"/>
    <property type="match status" value="1"/>
</dbReference>
<dbReference type="GO" id="GO:0016829">
    <property type="term" value="F:lyase activity"/>
    <property type="evidence" value="ECO:0007669"/>
    <property type="project" value="UniProtKB-KW"/>
</dbReference>
<dbReference type="Pfam" id="PF22484">
    <property type="entry name" value="DUF6986"/>
    <property type="match status" value="1"/>
</dbReference>
<proteinExistence type="predicted"/>
<dbReference type="InterPro" id="IPR054255">
    <property type="entry name" value="DUF6986"/>
</dbReference>
<keyword evidence="3" id="KW-0460">Magnesium</keyword>
<keyword evidence="5" id="KW-1185">Reference proteome</keyword>
<comment type="cofactor">
    <cofactor evidence="1">
        <name>Mg(2+)</name>
        <dbReference type="ChEBI" id="CHEBI:18420"/>
    </cofactor>
</comment>
<organism evidence="4 5">
    <name type="scientific">Actinomadura algeriensis</name>
    <dbReference type="NCBI Taxonomy" id="1679523"/>
    <lineage>
        <taxon>Bacteria</taxon>
        <taxon>Bacillati</taxon>
        <taxon>Actinomycetota</taxon>
        <taxon>Actinomycetes</taxon>
        <taxon>Streptosporangiales</taxon>
        <taxon>Thermomonosporaceae</taxon>
        <taxon>Actinomadura</taxon>
    </lineage>
</organism>
<dbReference type="InterPro" id="IPR040442">
    <property type="entry name" value="Pyrv_kinase-like_dom_sf"/>
</dbReference>
<evidence type="ECO:0000256" key="2">
    <source>
        <dbReference type="ARBA" id="ARBA00022723"/>
    </source>
</evidence>
<dbReference type="Proteomes" id="UP000627838">
    <property type="component" value="Unassembled WGS sequence"/>
</dbReference>
<dbReference type="PANTHER" id="PTHR32308">
    <property type="entry name" value="LYASE BETA SUBUNIT, PUTATIVE (AFU_ORTHOLOGUE AFUA_4G13030)-RELATED"/>
    <property type="match status" value="1"/>
</dbReference>
<dbReference type="EMBL" id="JADBDZ010000001">
    <property type="protein sequence ID" value="MBE1535244.1"/>
    <property type="molecule type" value="Genomic_DNA"/>
</dbReference>
<reference evidence="4 5" key="1">
    <citation type="submission" date="2020-10" db="EMBL/GenBank/DDBJ databases">
        <title>Sequencing the genomes of 1000 actinobacteria strains.</title>
        <authorList>
            <person name="Klenk H.-P."/>
        </authorList>
    </citation>
    <scope>NUCLEOTIDE SEQUENCE [LARGE SCALE GENOMIC DNA]</scope>
    <source>
        <strain evidence="4 5">DSM 46744</strain>
    </source>
</reference>
<evidence type="ECO:0000313" key="5">
    <source>
        <dbReference type="Proteomes" id="UP000627838"/>
    </source>
</evidence>
<evidence type="ECO:0000256" key="3">
    <source>
        <dbReference type="ARBA" id="ARBA00022842"/>
    </source>
</evidence>
<gene>
    <name evidence="4" type="ORF">H4W34_005077</name>
</gene>
<evidence type="ECO:0000256" key="1">
    <source>
        <dbReference type="ARBA" id="ARBA00001946"/>
    </source>
</evidence>
<sequence length="401" mass="42761">MNLSATSLDDLSDRIAAVRDEHRERLPGGADGRAPVHTVHVPADRFAASAPADFGAEALRLLNTHTPGDGSFGAAFGLDPEVAGRVRERVAAKLAAEPLEDVRVDFGDGYGVRPDAEEDAHAARVVEAVAAAYEVKGLPHYWGLRVKSFADGGHDRAMRTLDGFLTALRDRLGRLPGGFTITLPNVIAAEHVALFTEYLDRLETALGLPAGILRFEIQLETPESLFDGEGRVTAPALVRAAAGRLTGAHFGASGYATALGLPPDEQRLDHPSCDFARHVMQAGFAGSGVRLSDGATDIVPRDDGAGEVNAVWAAHAAHVRHSLRHGFHQGWDLHPAHLPSRYAVVYGHHLTGVDDVIGRVRAWRERTGGGAEPAAIRSLTDRLRRAVDCGALDESDVPPLP</sequence>
<comment type="caution">
    <text evidence="4">The sequence shown here is derived from an EMBL/GenBank/DDBJ whole genome shotgun (WGS) entry which is preliminary data.</text>
</comment>
<dbReference type="PANTHER" id="PTHR32308:SF10">
    <property type="entry name" value="CITRATE LYASE SUBUNIT BETA"/>
    <property type="match status" value="1"/>
</dbReference>
<dbReference type="RefSeq" id="WP_192761485.1">
    <property type="nucleotide sequence ID" value="NZ_JADBDZ010000001.1"/>
</dbReference>
<protein>
    <submittedName>
        <fullName evidence="4">Citrate lyase beta subunit</fullName>
    </submittedName>
</protein>
<dbReference type="SUPFAM" id="SSF51621">
    <property type="entry name" value="Phosphoenolpyruvate/pyruvate domain"/>
    <property type="match status" value="1"/>
</dbReference>
<keyword evidence="2" id="KW-0479">Metal-binding</keyword>
<evidence type="ECO:0000313" key="4">
    <source>
        <dbReference type="EMBL" id="MBE1535244.1"/>
    </source>
</evidence>
<keyword evidence="4" id="KW-0456">Lyase</keyword>
<dbReference type="InterPro" id="IPR015813">
    <property type="entry name" value="Pyrv/PenolPyrv_kinase-like_dom"/>
</dbReference>